<evidence type="ECO:0000256" key="1">
    <source>
        <dbReference type="SAM" id="MobiDB-lite"/>
    </source>
</evidence>
<evidence type="ECO:0000313" key="4">
    <source>
        <dbReference type="Proteomes" id="UP000017048"/>
    </source>
</evidence>
<reference evidence="3 4" key="1">
    <citation type="journal article" date="2014" name="BMC Genomics">
        <title>Genome based analysis of type-I polyketide synthase and nonribosomal peptide synthetase gene clusters in seven strains of five representative Nocardia species.</title>
        <authorList>
            <person name="Komaki H."/>
            <person name="Ichikawa N."/>
            <person name="Hosoyama A."/>
            <person name="Takahashi-Nakaguchi A."/>
            <person name="Matsuzawa T."/>
            <person name="Suzuki K."/>
            <person name="Fujita N."/>
            <person name="Gonoi T."/>
        </authorList>
    </citation>
    <scope>NUCLEOTIDE SEQUENCE [LARGE SCALE GENOMIC DNA]</scope>
    <source>
        <strain evidence="3 4">NBRC 15531</strain>
    </source>
</reference>
<dbReference type="AlphaFoldDB" id="U5E689"/>
<accession>U5E689</accession>
<organism evidence="3 4">
    <name type="scientific">Nocardia asteroides NBRC 15531</name>
    <dbReference type="NCBI Taxonomy" id="1110697"/>
    <lineage>
        <taxon>Bacteria</taxon>
        <taxon>Bacillati</taxon>
        <taxon>Actinomycetota</taxon>
        <taxon>Actinomycetes</taxon>
        <taxon>Mycobacteriales</taxon>
        <taxon>Nocardiaceae</taxon>
        <taxon>Nocardia</taxon>
    </lineage>
</organism>
<dbReference type="Proteomes" id="UP000017048">
    <property type="component" value="Unassembled WGS sequence"/>
</dbReference>
<feature type="compositionally biased region" description="Polar residues" evidence="1">
    <location>
        <begin position="107"/>
        <end position="118"/>
    </location>
</feature>
<name>U5E689_NOCAS</name>
<sequence length="852" mass="88664">MINVEGLTPAAAARAYNRVLAQRDLNNQAVDIAGPATRFVNDQGPSVGTPGAPVQVADPIADEPKIDYGGHNYAGGMPPPKPQPEVPAQTTPPPAVMQPQQPATPALNTDTPGPQATTRPPVPGLLGALTGTDPETAAVLAGASNPGELPAPLVPVQMAQLKPGESTQFAGATITATPDGGHTTSTVDPTTGTVNTTVWNMHSSVVLRSRSAPVPNTDGNSWETTITHADGKVSEVFSVASPDGTTTWTANPDGSHSVQYPGGMIVNEPPPGSSLPVIVTQLGPDGRSGYTVAYYPDGRVVESGFTPSEVFGTPVTDVFGSDGENVNVLTVPGRDSGAPFSIITDDGGNRTVVGPDNSATSIDRYNNVIGASNSGTHFDPFAGAWTEDKISHRGPMSYAPDGTATQPWYYVGPGGELLTAIAHFDKNNQLTMLTDSDYQGMKWSSFETIDGISVPMQSGALDAGNVEDNAILVFELATLVDLPFAAAGWGARIGARWYGSKMAGYGSTLAARGLAVSQLRTRALTGVTTGASVAVLDRLRTAIALRKTKPEATTPGSRAVLPAKAEPTLAQTITMPSASSASILARSATDKGFSASQTGILGAAHQRLGAGRPLNEVLTSETATARAAHNLVAEIEHFAHLQTETAALTSVGARTSAVRQALQNSATNVGTKVGGSAKGPAQAAPKNLPRAGGGRGGAKTGSIGTGGSLPPNLADVPPFWSDNQTWIHIFKGELKKGMHAKGYHHRPGGRDRYGVKVTHRTAPNRDGVYQGNVHLSRWVGGEWVTKVGRSTFFPDTWSSAQVRRAVESAMRNGTHEEGNLWIGVYRGIKIGGFIDLDTGRIITAFPILKKST</sequence>
<evidence type="ECO:0000259" key="2">
    <source>
        <dbReference type="Pfam" id="PF14436"/>
    </source>
</evidence>
<comment type="caution">
    <text evidence="3">The sequence shown here is derived from an EMBL/GenBank/DDBJ whole genome shotgun (WGS) entry which is preliminary data.</text>
</comment>
<feature type="compositionally biased region" description="Pro residues" evidence="1">
    <location>
        <begin position="77"/>
        <end position="96"/>
    </location>
</feature>
<feature type="domain" description="Bacterial EndoU nuclease" evidence="2">
    <location>
        <begin position="726"/>
        <end position="847"/>
    </location>
</feature>
<gene>
    <name evidence="3" type="ORF">NCAST_31_00860</name>
</gene>
<feature type="region of interest" description="Disordered" evidence="1">
    <location>
        <begin position="71"/>
        <end position="118"/>
    </location>
</feature>
<dbReference type="eggNOG" id="COG2357">
    <property type="taxonomic scope" value="Bacteria"/>
</dbReference>
<protein>
    <recommendedName>
        <fullName evidence="2">Bacterial EndoU nuclease domain-containing protein</fullName>
    </recommendedName>
</protein>
<dbReference type="Pfam" id="PF14436">
    <property type="entry name" value="EndoU_bacteria"/>
    <property type="match status" value="1"/>
</dbReference>
<dbReference type="STRING" id="1824.SAMN05444423_101606"/>
<dbReference type="InterPro" id="IPR029501">
    <property type="entry name" value="EndoU_bac"/>
</dbReference>
<feature type="compositionally biased region" description="Gly residues" evidence="1">
    <location>
        <begin position="691"/>
        <end position="707"/>
    </location>
</feature>
<dbReference type="GO" id="GO:0004519">
    <property type="term" value="F:endonuclease activity"/>
    <property type="evidence" value="ECO:0007669"/>
    <property type="project" value="InterPro"/>
</dbReference>
<dbReference type="GeneID" id="91514111"/>
<dbReference type="RefSeq" id="WP_022566686.1">
    <property type="nucleotide sequence ID" value="NZ_BAFO02000031.1"/>
</dbReference>
<feature type="region of interest" description="Disordered" evidence="1">
    <location>
        <begin position="669"/>
        <end position="710"/>
    </location>
</feature>
<evidence type="ECO:0000313" key="3">
    <source>
        <dbReference type="EMBL" id="GAD85392.1"/>
    </source>
</evidence>
<proteinExistence type="predicted"/>
<dbReference type="OrthoDB" id="4570160at2"/>
<feature type="compositionally biased region" description="Low complexity" evidence="1">
    <location>
        <begin position="97"/>
        <end position="106"/>
    </location>
</feature>
<dbReference type="EMBL" id="BAFO02000031">
    <property type="protein sequence ID" value="GAD85392.1"/>
    <property type="molecule type" value="Genomic_DNA"/>
</dbReference>
<keyword evidence="4" id="KW-1185">Reference proteome</keyword>